<organism evidence="1 2">
    <name type="scientific">Parelaphostrongylus tenuis</name>
    <name type="common">Meningeal worm</name>
    <dbReference type="NCBI Taxonomy" id="148309"/>
    <lineage>
        <taxon>Eukaryota</taxon>
        <taxon>Metazoa</taxon>
        <taxon>Ecdysozoa</taxon>
        <taxon>Nematoda</taxon>
        <taxon>Chromadorea</taxon>
        <taxon>Rhabditida</taxon>
        <taxon>Rhabditina</taxon>
        <taxon>Rhabditomorpha</taxon>
        <taxon>Strongyloidea</taxon>
        <taxon>Metastrongylidae</taxon>
        <taxon>Parelaphostrongylus</taxon>
    </lineage>
</organism>
<evidence type="ECO:0000313" key="2">
    <source>
        <dbReference type="Proteomes" id="UP001196413"/>
    </source>
</evidence>
<proteinExistence type="predicted"/>
<dbReference type="EMBL" id="JAHQIW010000561">
    <property type="protein sequence ID" value="KAJ1348772.1"/>
    <property type="molecule type" value="Genomic_DNA"/>
</dbReference>
<reference evidence="1" key="1">
    <citation type="submission" date="2021-06" db="EMBL/GenBank/DDBJ databases">
        <title>Parelaphostrongylus tenuis whole genome reference sequence.</title>
        <authorList>
            <person name="Garwood T.J."/>
            <person name="Larsen P.A."/>
            <person name="Fountain-Jones N.M."/>
            <person name="Garbe J.R."/>
            <person name="Macchietto M.G."/>
            <person name="Kania S.A."/>
            <person name="Gerhold R.W."/>
            <person name="Richards J.E."/>
            <person name="Wolf T.M."/>
        </authorList>
    </citation>
    <scope>NUCLEOTIDE SEQUENCE</scope>
    <source>
        <strain evidence="1">MNPRO001-30</strain>
        <tissue evidence="1">Meninges</tissue>
    </source>
</reference>
<comment type="caution">
    <text evidence="1">The sequence shown here is derived from an EMBL/GenBank/DDBJ whole genome shotgun (WGS) entry which is preliminary data.</text>
</comment>
<accession>A0AAD5MGU4</accession>
<keyword evidence="2" id="KW-1185">Reference proteome</keyword>
<evidence type="ECO:0000313" key="1">
    <source>
        <dbReference type="EMBL" id="KAJ1348772.1"/>
    </source>
</evidence>
<name>A0AAD5MGU4_PARTN</name>
<protein>
    <submittedName>
        <fullName evidence="1">Uncharacterized protein</fullName>
    </submittedName>
</protein>
<sequence>MGECPKAHGNKPSEGGLNLHSSEIYISPRKGGLPKAVFWDLRSFIRKDKIHKTRSNDNPLHYHVVQHLQAEAQQQLGTELDFGDMYYGDPVIIRLTLYKYEDDSKPM</sequence>
<dbReference type="AlphaFoldDB" id="A0AAD5MGU4"/>
<dbReference type="Proteomes" id="UP001196413">
    <property type="component" value="Unassembled WGS sequence"/>
</dbReference>
<gene>
    <name evidence="1" type="ORF">KIN20_004164</name>
</gene>